<dbReference type="PANTHER" id="PTHR45080:SF8">
    <property type="entry name" value="IG-LIKE DOMAIN-CONTAINING PROTEIN"/>
    <property type="match status" value="1"/>
</dbReference>
<dbReference type="Pfam" id="PF07679">
    <property type="entry name" value="I-set"/>
    <property type="match status" value="1"/>
</dbReference>
<evidence type="ECO:0000256" key="2">
    <source>
        <dbReference type="ARBA" id="ARBA00023157"/>
    </source>
</evidence>
<dbReference type="InterPro" id="IPR036179">
    <property type="entry name" value="Ig-like_dom_sf"/>
</dbReference>
<dbReference type="OrthoDB" id="10056271at2759"/>
<dbReference type="Gene3D" id="2.60.40.10">
    <property type="entry name" value="Immunoglobulins"/>
    <property type="match status" value="2"/>
</dbReference>
<feature type="non-terminal residue" evidence="4">
    <location>
        <position position="188"/>
    </location>
</feature>
<keyword evidence="3" id="KW-0393">Immunoglobulin domain</keyword>
<dbReference type="SUPFAM" id="SSF48726">
    <property type="entry name" value="Immunoglobulin"/>
    <property type="match status" value="2"/>
</dbReference>
<protein>
    <submittedName>
        <fullName evidence="4">Uncharacterized protein</fullName>
    </submittedName>
</protein>
<evidence type="ECO:0000256" key="3">
    <source>
        <dbReference type="ARBA" id="ARBA00023319"/>
    </source>
</evidence>
<dbReference type="PROSITE" id="PS50835">
    <property type="entry name" value="IG_LIKE"/>
    <property type="match status" value="2"/>
</dbReference>
<dbReference type="InterPro" id="IPR003599">
    <property type="entry name" value="Ig_sub"/>
</dbReference>
<evidence type="ECO:0000313" key="4">
    <source>
        <dbReference type="EMBL" id="ENN72414.1"/>
    </source>
</evidence>
<gene>
    <name evidence="4" type="ORF">YQE_10932</name>
</gene>
<dbReference type="InterPro" id="IPR013783">
    <property type="entry name" value="Ig-like_fold"/>
</dbReference>
<dbReference type="SMART" id="SM00408">
    <property type="entry name" value="IGc2"/>
    <property type="match status" value="1"/>
</dbReference>
<dbReference type="HOGENOM" id="CLU_1444362_0_0_1"/>
<name>N6SXA8_DENPD</name>
<evidence type="ECO:0000256" key="1">
    <source>
        <dbReference type="ARBA" id="ARBA00022729"/>
    </source>
</evidence>
<dbReference type="AlphaFoldDB" id="N6SXA8"/>
<dbReference type="InterPro" id="IPR050958">
    <property type="entry name" value="Cell_Adh-Cytoskel_Orgn"/>
</dbReference>
<dbReference type="GO" id="GO:0007156">
    <property type="term" value="P:homophilic cell adhesion via plasma membrane adhesion molecules"/>
    <property type="evidence" value="ECO:0007669"/>
    <property type="project" value="TreeGrafter"/>
</dbReference>
<dbReference type="InterPro" id="IPR003598">
    <property type="entry name" value="Ig_sub2"/>
</dbReference>
<reference evidence="4" key="1">
    <citation type="journal article" date="2013" name="Genome Biol.">
        <title>Draft genome of the mountain pine beetle, Dendroctonus ponderosae Hopkins, a major forest pest.</title>
        <authorList>
            <person name="Keeling C.I."/>
            <person name="Yuen M.M."/>
            <person name="Liao N.Y."/>
            <person name="Docking T.R."/>
            <person name="Chan S.K."/>
            <person name="Taylor G.A."/>
            <person name="Palmquist D.L."/>
            <person name="Jackman S.D."/>
            <person name="Nguyen A."/>
            <person name="Li M."/>
            <person name="Henderson H."/>
            <person name="Janes J.K."/>
            <person name="Zhao Y."/>
            <person name="Pandoh P."/>
            <person name="Moore R."/>
            <person name="Sperling F.A."/>
            <person name="Huber D.P."/>
            <person name="Birol I."/>
            <person name="Jones S.J."/>
            <person name="Bohlmann J."/>
        </authorList>
    </citation>
    <scope>NUCLEOTIDE SEQUENCE</scope>
</reference>
<dbReference type="InterPro" id="IPR007110">
    <property type="entry name" value="Ig-like_dom"/>
</dbReference>
<keyword evidence="1" id="KW-0732">Signal</keyword>
<proteinExistence type="predicted"/>
<dbReference type="EMBL" id="KB741221">
    <property type="protein sequence ID" value="ENN72414.1"/>
    <property type="molecule type" value="Genomic_DNA"/>
</dbReference>
<dbReference type="Pfam" id="PF13927">
    <property type="entry name" value="Ig_3"/>
    <property type="match status" value="1"/>
</dbReference>
<accession>N6SXA8</accession>
<dbReference type="SMART" id="SM00409">
    <property type="entry name" value="IG"/>
    <property type="match status" value="1"/>
</dbReference>
<dbReference type="GO" id="GO:0005886">
    <property type="term" value="C:plasma membrane"/>
    <property type="evidence" value="ECO:0007669"/>
    <property type="project" value="TreeGrafter"/>
</dbReference>
<dbReference type="InterPro" id="IPR013098">
    <property type="entry name" value="Ig_I-set"/>
</dbReference>
<sequence length="188" mass="21385">VLNSLRVSQFNAFKIALFWRFRGKKVKTFQNYPTMCCTVPVDVQFVDAPENQYPIAGKNYKIRCHVKGEPYPLIDWYKGDTLIAENSENYIRQADGLFIKNVTEADDGTYKCAAVVMQTGVYKSRNIKVEVQVPPQILPLEPVEVVEGETASTKCAATGKPPPVYQWIKLDQRNDLSSTDRFNVKNRT</sequence>
<feature type="non-terminal residue" evidence="4">
    <location>
        <position position="1"/>
    </location>
</feature>
<dbReference type="PANTHER" id="PTHR45080">
    <property type="entry name" value="CONTACTIN 5"/>
    <property type="match status" value="1"/>
</dbReference>
<organism evidence="4">
    <name type="scientific">Dendroctonus ponderosae</name>
    <name type="common">Mountain pine beetle</name>
    <dbReference type="NCBI Taxonomy" id="77166"/>
    <lineage>
        <taxon>Eukaryota</taxon>
        <taxon>Metazoa</taxon>
        <taxon>Ecdysozoa</taxon>
        <taxon>Arthropoda</taxon>
        <taxon>Hexapoda</taxon>
        <taxon>Insecta</taxon>
        <taxon>Pterygota</taxon>
        <taxon>Neoptera</taxon>
        <taxon>Endopterygota</taxon>
        <taxon>Coleoptera</taxon>
        <taxon>Polyphaga</taxon>
        <taxon>Cucujiformia</taxon>
        <taxon>Curculionidae</taxon>
        <taxon>Scolytinae</taxon>
        <taxon>Dendroctonus</taxon>
    </lineage>
</organism>
<keyword evidence="2" id="KW-1015">Disulfide bond</keyword>